<evidence type="ECO:0000313" key="3">
    <source>
        <dbReference type="Proteomes" id="UP000187506"/>
    </source>
</evidence>
<dbReference type="RefSeq" id="WP_076732401.1">
    <property type="nucleotide sequence ID" value="NZ_CP019352.1"/>
</dbReference>
<feature type="transmembrane region" description="Helical" evidence="1">
    <location>
        <begin position="121"/>
        <end position="140"/>
    </location>
</feature>
<dbReference type="KEGG" id="lvn:BWR22_05435"/>
<evidence type="ECO:0000256" key="1">
    <source>
        <dbReference type="SAM" id="Phobius"/>
    </source>
</evidence>
<feature type="transmembrane region" description="Helical" evidence="1">
    <location>
        <begin position="55"/>
        <end position="72"/>
    </location>
</feature>
<keyword evidence="3" id="KW-1185">Reference proteome</keyword>
<sequence length="146" mass="16761">MQNLETYFETHPKLVRIVQYILIGLFVLLIIFDIILAATNNITISEVIKGETEKAFFVLTYFWGAVAINLFFTRKSKKLVHEVTGTIILFSIAALIYFLKIGPFLIETVAKIPNQPTQNEIRIAHAISMVFGLLIGYLFWRQDHVE</sequence>
<dbReference type="Proteomes" id="UP000187506">
    <property type="component" value="Chromosome"/>
</dbReference>
<proteinExistence type="predicted"/>
<dbReference type="EMBL" id="CP019352">
    <property type="protein sequence ID" value="APX99774.1"/>
    <property type="molecule type" value="Genomic_DNA"/>
</dbReference>
<feature type="transmembrane region" description="Helical" evidence="1">
    <location>
        <begin position="79"/>
        <end position="101"/>
    </location>
</feature>
<gene>
    <name evidence="2" type="ORF">BWR22_05435</name>
</gene>
<feature type="transmembrane region" description="Helical" evidence="1">
    <location>
        <begin position="20"/>
        <end position="43"/>
    </location>
</feature>
<accession>A0AAC9LJY6</accession>
<evidence type="ECO:0000313" key="2">
    <source>
        <dbReference type="EMBL" id="APX99774.1"/>
    </source>
</evidence>
<keyword evidence="1" id="KW-0812">Transmembrane</keyword>
<protein>
    <submittedName>
        <fullName evidence="2">Uncharacterized protein</fullName>
    </submittedName>
</protein>
<name>A0AAC9LJY6_9FLAO</name>
<keyword evidence="1" id="KW-1133">Transmembrane helix</keyword>
<dbReference type="AlphaFoldDB" id="A0AAC9LJY6"/>
<organism evidence="2 3">
    <name type="scientific">Lacinutrix venerupis</name>
    <dbReference type="NCBI Taxonomy" id="1486034"/>
    <lineage>
        <taxon>Bacteria</taxon>
        <taxon>Pseudomonadati</taxon>
        <taxon>Bacteroidota</taxon>
        <taxon>Flavobacteriia</taxon>
        <taxon>Flavobacteriales</taxon>
        <taxon>Flavobacteriaceae</taxon>
        <taxon>Lacinutrix</taxon>
    </lineage>
</organism>
<keyword evidence="1" id="KW-0472">Membrane</keyword>
<reference evidence="2 3" key="1">
    <citation type="submission" date="2017-01" db="EMBL/GenBank/DDBJ databases">
        <title>Complete genome of Lacinutrix venerupis DOK2-8 isolated from seawater in Dokdo.</title>
        <authorList>
            <person name="Chi W.-J."/>
            <person name="Kim J.H."/>
        </authorList>
    </citation>
    <scope>NUCLEOTIDE SEQUENCE [LARGE SCALE GENOMIC DNA]</scope>
    <source>
        <strain evidence="2 3">DOK2-8</strain>
    </source>
</reference>